<dbReference type="Proteomes" id="UP000008555">
    <property type="component" value="Chromosome"/>
</dbReference>
<keyword evidence="3 6" id="KW-0812">Transmembrane</keyword>
<dbReference type="GO" id="GO:0005886">
    <property type="term" value="C:plasma membrane"/>
    <property type="evidence" value="ECO:0007669"/>
    <property type="project" value="UniProtKB-SubCell"/>
</dbReference>
<evidence type="ECO:0000313" key="7">
    <source>
        <dbReference type="EMBL" id="ABS76644.2"/>
    </source>
</evidence>
<evidence type="ECO:0000256" key="6">
    <source>
        <dbReference type="SAM" id="Phobius"/>
    </source>
</evidence>
<protein>
    <submittedName>
        <fullName evidence="7">Hypothetical membrane spanning protein</fullName>
    </submittedName>
</protein>
<dbReference type="PANTHER" id="PTHR39087:SF2">
    <property type="entry name" value="UPF0104 MEMBRANE PROTEIN MJ1595"/>
    <property type="match status" value="1"/>
</dbReference>
<comment type="subcellular location">
    <subcellularLocation>
        <location evidence="1">Cell membrane</location>
        <topology evidence="1">Multi-pass membrane protein</topology>
    </subcellularLocation>
</comment>
<evidence type="ECO:0000256" key="2">
    <source>
        <dbReference type="ARBA" id="ARBA00022475"/>
    </source>
</evidence>
<dbReference type="InterPro" id="IPR022791">
    <property type="entry name" value="L-PG_synthase/AglD"/>
</dbReference>
<dbReference type="PANTHER" id="PTHR39087">
    <property type="entry name" value="UPF0104 MEMBRANE PROTEIN MJ1595"/>
    <property type="match status" value="1"/>
</dbReference>
<feature type="transmembrane region" description="Helical" evidence="6">
    <location>
        <begin position="256"/>
        <end position="283"/>
    </location>
</feature>
<evidence type="ECO:0000256" key="5">
    <source>
        <dbReference type="ARBA" id="ARBA00023136"/>
    </source>
</evidence>
<sequence>MREGSEWISRMIRRCYKHYRFWTAVGFNGILFYLFYVWLQRTVPLHHLIVDMEHIHLGSALCVFPFYIFILLLYGLRLSFLMKIPFWKAFCVTSMGCGLNNILPFRLGDILRIYFAKQFFNLGISTTTAATLMERYFDLIMLLILGSLVLFSTQYALEVNVIYLFLILLSCSLLSVIFYRYFVIKNGYLRNFITRSERARSLLMAIEEAVSRRNKVQVLGLSVAIWLSLFSLYYLFFSLNLPSAHLSPNQAVCLLFMTTLSFAIPYSLGGIGIYETAIVYYLIKYLHVLLTKALALALIFHAATAIPQIILMISIFLAFQFPRFRSLRPLLVLARQPSESGGPEDEHYP</sequence>
<keyword evidence="4 6" id="KW-1133">Transmembrane helix</keyword>
<proteinExistence type="predicted"/>
<accession>A9KFK4</accession>
<keyword evidence="2" id="KW-1003">Cell membrane</keyword>
<dbReference type="EMBL" id="CP000733">
    <property type="protein sequence ID" value="ABS76644.2"/>
    <property type="molecule type" value="Genomic_DNA"/>
</dbReference>
<feature type="transmembrane region" description="Helical" evidence="6">
    <location>
        <begin position="55"/>
        <end position="76"/>
    </location>
</feature>
<name>A9KFK4_COXBN</name>
<organism evidence="7 8">
    <name type="scientific">Coxiella burnetii (strain Dugway 5J108-111)</name>
    <dbReference type="NCBI Taxonomy" id="434922"/>
    <lineage>
        <taxon>Bacteria</taxon>
        <taxon>Pseudomonadati</taxon>
        <taxon>Pseudomonadota</taxon>
        <taxon>Gammaproteobacteria</taxon>
        <taxon>Legionellales</taxon>
        <taxon>Coxiellaceae</taxon>
        <taxon>Coxiella</taxon>
    </lineage>
</organism>
<evidence type="ECO:0000256" key="1">
    <source>
        <dbReference type="ARBA" id="ARBA00004651"/>
    </source>
</evidence>
<evidence type="ECO:0000313" key="8">
    <source>
        <dbReference type="Proteomes" id="UP000008555"/>
    </source>
</evidence>
<gene>
    <name evidence="7" type="ordered locus">CBUD_0915</name>
</gene>
<feature type="transmembrane region" description="Helical" evidence="6">
    <location>
        <begin position="136"/>
        <end position="156"/>
    </location>
</feature>
<feature type="transmembrane region" description="Helical" evidence="6">
    <location>
        <begin position="21"/>
        <end position="39"/>
    </location>
</feature>
<reference evidence="7 8" key="1">
    <citation type="journal article" date="2009" name="Infect. Immun.">
        <title>Comparative genomics reveal extensive transposon-mediated genomic plasticity and diversity among potential effector proteins within the genus Coxiella.</title>
        <authorList>
            <person name="Beare P.A."/>
            <person name="Unsworth N."/>
            <person name="Andoh M."/>
            <person name="Voth D.E."/>
            <person name="Omsland A."/>
            <person name="Gilk S.D."/>
            <person name="Williams K.P."/>
            <person name="Sobral B.W."/>
            <person name="Kupko J.J.III."/>
            <person name="Porcella S.F."/>
            <person name="Samuel J.E."/>
            <person name="Heinzen R.A."/>
        </authorList>
    </citation>
    <scope>NUCLEOTIDE SEQUENCE [LARGE SCALE GENOMIC DNA]</scope>
    <source>
        <strain evidence="7 8">Dugway 5J108-111</strain>
    </source>
</reference>
<dbReference type="Pfam" id="PF03706">
    <property type="entry name" value="LPG_synthase_TM"/>
    <property type="match status" value="1"/>
</dbReference>
<evidence type="ECO:0000256" key="4">
    <source>
        <dbReference type="ARBA" id="ARBA00022989"/>
    </source>
</evidence>
<feature type="transmembrane region" description="Helical" evidence="6">
    <location>
        <begin position="162"/>
        <end position="182"/>
    </location>
</feature>
<dbReference type="KEGG" id="cbd:CBUD_0915"/>
<evidence type="ECO:0000256" key="3">
    <source>
        <dbReference type="ARBA" id="ARBA00022692"/>
    </source>
</evidence>
<feature type="transmembrane region" description="Helical" evidence="6">
    <location>
        <begin position="295"/>
        <end position="319"/>
    </location>
</feature>
<keyword evidence="5 6" id="KW-0472">Membrane</keyword>
<feature type="transmembrane region" description="Helical" evidence="6">
    <location>
        <begin position="218"/>
        <end position="236"/>
    </location>
</feature>
<dbReference type="HOGENOM" id="CLU_818150_0_0_6"/>
<dbReference type="AlphaFoldDB" id="A9KFK4"/>